<dbReference type="SUPFAM" id="SSF143880">
    <property type="entry name" value="NE0471 N-terminal domain-like"/>
    <property type="match status" value="1"/>
</dbReference>
<dbReference type="InterPro" id="IPR018841">
    <property type="entry name" value="DUF2442"/>
</dbReference>
<dbReference type="InterPro" id="IPR036782">
    <property type="entry name" value="NE0471-like_N"/>
</dbReference>
<dbReference type="Proteomes" id="UP000501128">
    <property type="component" value="Chromosome"/>
</dbReference>
<name>A0A7L5DSL0_9BACT</name>
<accession>A0A7L5DSL0</accession>
<dbReference type="EMBL" id="CP051677">
    <property type="protein sequence ID" value="QJD81115.1"/>
    <property type="molecule type" value="Genomic_DNA"/>
</dbReference>
<dbReference type="RefSeq" id="WP_169553134.1">
    <property type="nucleotide sequence ID" value="NZ_CP051677.1"/>
</dbReference>
<organism evidence="1 2">
    <name type="scientific">Spirosoma rhododendri</name>
    <dbReference type="NCBI Taxonomy" id="2728024"/>
    <lineage>
        <taxon>Bacteria</taxon>
        <taxon>Pseudomonadati</taxon>
        <taxon>Bacteroidota</taxon>
        <taxon>Cytophagia</taxon>
        <taxon>Cytophagales</taxon>
        <taxon>Cytophagaceae</taxon>
        <taxon>Spirosoma</taxon>
    </lineage>
</organism>
<gene>
    <name evidence="1" type="ORF">HH216_23830</name>
</gene>
<proteinExistence type="predicted"/>
<dbReference type="Gene3D" id="3.30.2020.10">
    <property type="entry name" value="NE0471-like N-terminal domain"/>
    <property type="match status" value="1"/>
</dbReference>
<reference evidence="1 2" key="1">
    <citation type="submission" date="2020-04" db="EMBL/GenBank/DDBJ databases">
        <title>Genome sequencing of novel species.</title>
        <authorList>
            <person name="Heo J."/>
            <person name="Kim S.-J."/>
            <person name="Kim J.-S."/>
            <person name="Hong S.-B."/>
            <person name="Kwon S.-W."/>
        </authorList>
    </citation>
    <scope>NUCLEOTIDE SEQUENCE [LARGE SCALE GENOMIC DNA]</scope>
    <source>
        <strain evidence="1 2">CJU-R4</strain>
    </source>
</reference>
<protein>
    <submittedName>
        <fullName evidence="1">DUF2442 domain-containing protein</fullName>
    </submittedName>
</protein>
<dbReference type="KEGG" id="srho:HH216_23830"/>
<evidence type="ECO:0000313" key="2">
    <source>
        <dbReference type="Proteomes" id="UP000501128"/>
    </source>
</evidence>
<dbReference type="Pfam" id="PF10387">
    <property type="entry name" value="DUF2442"/>
    <property type="match status" value="1"/>
</dbReference>
<sequence>MRTLSITNAEYVDGYRVRLFFSDGTTQTVDFGPFLSNHPHPQHDKYRRVANFKRFHLERGNIVWGKDWDLIFPISQLHQGYIAPAVY</sequence>
<evidence type="ECO:0000313" key="1">
    <source>
        <dbReference type="EMBL" id="QJD81115.1"/>
    </source>
</evidence>
<dbReference type="AlphaFoldDB" id="A0A7L5DSL0"/>
<keyword evidence="2" id="KW-1185">Reference proteome</keyword>